<feature type="coiled-coil region" evidence="1">
    <location>
        <begin position="96"/>
        <end position="126"/>
    </location>
</feature>
<name>A0AAD7D1L1_MYCRO</name>
<sequence length="172" mass="19904">MQLAQIETLETEGDRAHDRIEQLIRKIHQIHPRLQQRLAFAVTKFPRNMATRNSANNDLLAMTIEASLVKVSLVRGQTHNTLYDYRFSKNPEFNMKRALVAAHAKLKEDERKMEEEEGALDRELADYQKLLDIVDGGGNVSFRQIIADSARVEKETEECRRDLRRLGWTGEN</sequence>
<organism evidence="2 3">
    <name type="scientific">Mycena rosella</name>
    <name type="common">Pink bonnet</name>
    <name type="synonym">Agaricus rosellus</name>
    <dbReference type="NCBI Taxonomy" id="1033263"/>
    <lineage>
        <taxon>Eukaryota</taxon>
        <taxon>Fungi</taxon>
        <taxon>Dikarya</taxon>
        <taxon>Basidiomycota</taxon>
        <taxon>Agaricomycotina</taxon>
        <taxon>Agaricomycetes</taxon>
        <taxon>Agaricomycetidae</taxon>
        <taxon>Agaricales</taxon>
        <taxon>Marasmiineae</taxon>
        <taxon>Mycenaceae</taxon>
        <taxon>Mycena</taxon>
    </lineage>
</organism>
<evidence type="ECO:0000313" key="3">
    <source>
        <dbReference type="Proteomes" id="UP001221757"/>
    </source>
</evidence>
<gene>
    <name evidence="2" type="ORF">B0H17DRAFT_182311</name>
</gene>
<proteinExistence type="predicted"/>
<accession>A0AAD7D1L1</accession>
<evidence type="ECO:0000313" key="2">
    <source>
        <dbReference type="EMBL" id="KAJ7672682.1"/>
    </source>
</evidence>
<dbReference type="AlphaFoldDB" id="A0AAD7D1L1"/>
<dbReference type="Proteomes" id="UP001221757">
    <property type="component" value="Unassembled WGS sequence"/>
</dbReference>
<evidence type="ECO:0000256" key="1">
    <source>
        <dbReference type="SAM" id="Coils"/>
    </source>
</evidence>
<dbReference type="EMBL" id="JARKIE010000167">
    <property type="protein sequence ID" value="KAJ7672682.1"/>
    <property type="molecule type" value="Genomic_DNA"/>
</dbReference>
<keyword evidence="1" id="KW-0175">Coiled coil</keyword>
<keyword evidence="3" id="KW-1185">Reference proteome</keyword>
<protein>
    <submittedName>
        <fullName evidence="2">Uncharacterized protein</fullName>
    </submittedName>
</protein>
<reference evidence="2" key="1">
    <citation type="submission" date="2023-03" db="EMBL/GenBank/DDBJ databases">
        <title>Massive genome expansion in bonnet fungi (Mycena s.s.) driven by repeated elements and novel gene families across ecological guilds.</title>
        <authorList>
            <consortium name="Lawrence Berkeley National Laboratory"/>
            <person name="Harder C.B."/>
            <person name="Miyauchi S."/>
            <person name="Viragh M."/>
            <person name="Kuo A."/>
            <person name="Thoen E."/>
            <person name="Andreopoulos B."/>
            <person name="Lu D."/>
            <person name="Skrede I."/>
            <person name="Drula E."/>
            <person name="Henrissat B."/>
            <person name="Morin E."/>
            <person name="Kohler A."/>
            <person name="Barry K."/>
            <person name="LaButti K."/>
            <person name="Morin E."/>
            <person name="Salamov A."/>
            <person name="Lipzen A."/>
            <person name="Mereny Z."/>
            <person name="Hegedus B."/>
            <person name="Baldrian P."/>
            <person name="Stursova M."/>
            <person name="Weitz H."/>
            <person name="Taylor A."/>
            <person name="Grigoriev I.V."/>
            <person name="Nagy L.G."/>
            <person name="Martin F."/>
            <person name="Kauserud H."/>
        </authorList>
    </citation>
    <scope>NUCLEOTIDE SEQUENCE</scope>
    <source>
        <strain evidence="2">CBHHK067</strain>
    </source>
</reference>
<comment type="caution">
    <text evidence="2">The sequence shown here is derived from an EMBL/GenBank/DDBJ whole genome shotgun (WGS) entry which is preliminary data.</text>
</comment>